<keyword evidence="1" id="KW-1133">Transmembrane helix</keyword>
<keyword evidence="1" id="KW-0472">Membrane</keyword>
<protein>
    <submittedName>
        <fullName evidence="2">Uncharacterized protein</fullName>
    </submittedName>
</protein>
<dbReference type="EMBL" id="MK072520">
    <property type="protein sequence ID" value="AYV86918.1"/>
    <property type="molecule type" value="Genomic_DNA"/>
</dbReference>
<accession>A0A3G5AID4</accession>
<organism evidence="2">
    <name type="scientific">Sylvanvirus sp</name>
    <dbReference type="NCBI Taxonomy" id="2487774"/>
    <lineage>
        <taxon>Viruses</taxon>
    </lineage>
</organism>
<sequence>MLLGTEIELSDKAENVDVHVQNDVSRNVVSLCSRGTMRIGILALCLLIMAPPMINDGFLKYNSYLSNFKYMLIVQEQIFYPPLNQSSFYGYSPCELLTYSYGTVLSNQQIVTFNVSGQCPTNYLPCESWFLSALPIGQTLYYDVRNPIGTITRDSYAYNQIDINKSSGIMSLSLGFLFLLGEVALFIVFIMRCRRYFKEPIHNRVSFKY</sequence>
<feature type="transmembrane region" description="Helical" evidence="1">
    <location>
        <begin position="169"/>
        <end position="191"/>
    </location>
</feature>
<proteinExistence type="predicted"/>
<evidence type="ECO:0000256" key="1">
    <source>
        <dbReference type="SAM" id="Phobius"/>
    </source>
</evidence>
<evidence type="ECO:0000313" key="2">
    <source>
        <dbReference type="EMBL" id="AYV86918.1"/>
    </source>
</evidence>
<name>A0A3G5AID4_9VIRU</name>
<gene>
    <name evidence="2" type="ORF">Sylvanvirus14_3</name>
</gene>
<keyword evidence="1" id="KW-0812">Transmembrane</keyword>
<reference evidence="2" key="1">
    <citation type="submission" date="2018-10" db="EMBL/GenBank/DDBJ databases">
        <title>Hidden diversity of soil giant viruses.</title>
        <authorList>
            <person name="Schulz F."/>
            <person name="Alteio L."/>
            <person name="Goudeau D."/>
            <person name="Ryan E.M."/>
            <person name="Malmstrom R.R."/>
            <person name="Blanchard J."/>
            <person name="Woyke T."/>
        </authorList>
    </citation>
    <scope>NUCLEOTIDE SEQUENCE</scope>
    <source>
        <strain evidence="2">SYV1</strain>
    </source>
</reference>